<feature type="compositionally biased region" description="Basic and acidic residues" evidence="2">
    <location>
        <begin position="74"/>
        <end position="90"/>
    </location>
</feature>
<feature type="compositionally biased region" description="Polar residues" evidence="2">
    <location>
        <begin position="214"/>
        <end position="226"/>
    </location>
</feature>
<feature type="compositionally biased region" description="Polar residues" evidence="2">
    <location>
        <begin position="195"/>
        <end position="204"/>
    </location>
</feature>
<dbReference type="GO" id="GO:0000126">
    <property type="term" value="C:transcription factor TFIIIB complex"/>
    <property type="evidence" value="ECO:0007669"/>
    <property type="project" value="InterPro"/>
</dbReference>
<dbReference type="SMART" id="SM00717">
    <property type="entry name" value="SANT"/>
    <property type="match status" value="1"/>
</dbReference>
<dbReference type="PANTHER" id="PTHR22929">
    <property type="entry name" value="RNA POLYMERASE III TRANSCRIPTION INITIATION FACTOR B"/>
    <property type="match status" value="1"/>
</dbReference>
<dbReference type="PANTHER" id="PTHR22929:SF0">
    <property type="entry name" value="TRANSCRIPTION FACTOR TFIIIB COMPONENT B'' HOMOLOG"/>
    <property type="match status" value="1"/>
</dbReference>
<evidence type="ECO:0000313" key="4">
    <source>
        <dbReference type="EMBL" id="KKA23279.1"/>
    </source>
</evidence>
<feature type="compositionally biased region" description="Basic and acidic residues" evidence="2">
    <location>
        <begin position="346"/>
        <end position="380"/>
    </location>
</feature>
<dbReference type="InterPro" id="IPR017174">
    <property type="entry name" value="Bdp1_fungi"/>
</dbReference>
<evidence type="ECO:0000256" key="1">
    <source>
        <dbReference type="SAM" id="Coils"/>
    </source>
</evidence>
<evidence type="ECO:0000259" key="3">
    <source>
        <dbReference type="SMART" id="SM00717"/>
    </source>
</evidence>
<feature type="region of interest" description="Disordered" evidence="2">
    <location>
        <begin position="1"/>
        <end position="334"/>
    </location>
</feature>
<feature type="compositionally biased region" description="Polar residues" evidence="2">
    <location>
        <begin position="63"/>
        <end position="73"/>
    </location>
</feature>
<dbReference type="OrthoDB" id="272624at2759"/>
<keyword evidence="5" id="KW-1185">Reference proteome</keyword>
<dbReference type="STRING" id="1408163.A0A0F4YYG1"/>
<dbReference type="FunFam" id="1.10.10.60:FF:000322">
    <property type="entry name" value="Transcription factor TFIIIB component B"/>
    <property type="match status" value="1"/>
</dbReference>
<dbReference type="GeneID" id="25315055"/>
<dbReference type="PIRSF" id="PIRSF037327">
    <property type="entry name" value="TFIIIB_Bdp1_fun"/>
    <property type="match status" value="1"/>
</dbReference>
<feature type="compositionally biased region" description="Basic residues" evidence="2">
    <location>
        <begin position="314"/>
        <end position="323"/>
    </location>
</feature>
<dbReference type="Proteomes" id="UP000053958">
    <property type="component" value="Unassembled WGS sequence"/>
</dbReference>
<dbReference type="Gene3D" id="1.10.10.60">
    <property type="entry name" value="Homeodomain-like"/>
    <property type="match status" value="1"/>
</dbReference>
<feature type="region of interest" description="Disordered" evidence="2">
    <location>
        <begin position="590"/>
        <end position="618"/>
    </location>
</feature>
<dbReference type="InterPro" id="IPR009057">
    <property type="entry name" value="Homeodomain-like_sf"/>
</dbReference>
<dbReference type="RefSeq" id="XP_013329891.1">
    <property type="nucleotide sequence ID" value="XM_013474437.1"/>
</dbReference>
<feature type="domain" description="Myb-like" evidence="3">
    <location>
        <begin position="464"/>
        <end position="512"/>
    </location>
</feature>
<evidence type="ECO:0000313" key="5">
    <source>
        <dbReference type="Proteomes" id="UP000053958"/>
    </source>
</evidence>
<dbReference type="GO" id="GO:0070898">
    <property type="term" value="P:RNA polymerase III preinitiation complex assembly"/>
    <property type="evidence" value="ECO:0007669"/>
    <property type="project" value="TreeGrafter"/>
</dbReference>
<dbReference type="InterPro" id="IPR001005">
    <property type="entry name" value="SANT/Myb"/>
</dbReference>
<dbReference type="Pfam" id="PF15963">
    <property type="entry name" value="Myb_DNA-bind_7"/>
    <property type="match status" value="1"/>
</dbReference>
<comment type="caution">
    <text evidence="4">The sequence shown here is derived from an EMBL/GenBank/DDBJ whole genome shotgun (WGS) entry which is preliminary data.</text>
</comment>
<feature type="compositionally biased region" description="Polar residues" evidence="2">
    <location>
        <begin position="1"/>
        <end position="10"/>
    </location>
</feature>
<evidence type="ECO:0000256" key="2">
    <source>
        <dbReference type="SAM" id="MobiDB-lite"/>
    </source>
</evidence>
<feature type="compositionally biased region" description="Polar residues" evidence="2">
    <location>
        <begin position="40"/>
        <end position="49"/>
    </location>
</feature>
<protein>
    <submittedName>
        <fullName evidence="4">Transcription factor TFIIIB component</fullName>
    </submittedName>
</protein>
<feature type="compositionally biased region" description="Polar residues" evidence="2">
    <location>
        <begin position="385"/>
        <end position="394"/>
    </location>
</feature>
<feature type="region of interest" description="Disordered" evidence="2">
    <location>
        <begin position="346"/>
        <end position="411"/>
    </location>
</feature>
<gene>
    <name evidence="4" type="ORF">T310_2704</name>
</gene>
<organism evidence="4 5">
    <name type="scientific">Rasamsonia emersonii (strain ATCC 16479 / CBS 393.64 / IMI 116815)</name>
    <dbReference type="NCBI Taxonomy" id="1408163"/>
    <lineage>
        <taxon>Eukaryota</taxon>
        <taxon>Fungi</taxon>
        <taxon>Dikarya</taxon>
        <taxon>Ascomycota</taxon>
        <taxon>Pezizomycotina</taxon>
        <taxon>Eurotiomycetes</taxon>
        <taxon>Eurotiomycetidae</taxon>
        <taxon>Eurotiales</taxon>
        <taxon>Trichocomaceae</taxon>
        <taxon>Rasamsonia</taxon>
    </lineage>
</organism>
<reference evidence="4 5" key="1">
    <citation type="submission" date="2015-04" db="EMBL/GenBank/DDBJ databases">
        <authorList>
            <person name="Heijne W.H."/>
            <person name="Fedorova N.D."/>
            <person name="Nierman W.C."/>
            <person name="Vollebregt A.W."/>
            <person name="Zhao Z."/>
            <person name="Wu L."/>
            <person name="Kumar M."/>
            <person name="Stam H."/>
            <person name="van den Berg M.A."/>
            <person name="Pel H.J."/>
        </authorList>
    </citation>
    <scope>NUCLEOTIDE SEQUENCE [LARGE SCALE GENOMIC DNA]</scope>
    <source>
        <strain evidence="4 5">CBS 393.64</strain>
    </source>
</reference>
<dbReference type="GO" id="GO:0001156">
    <property type="term" value="F:TFIIIC-class transcription factor complex binding"/>
    <property type="evidence" value="ECO:0007669"/>
    <property type="project" value="TreeGrafter"/>
</dbReference>
<dbReference type="SUPFAM" id="SSF46689">
    <property type="entry name" value="Homeodomain-like"/>
    <property type="match status" value="1"/>
</dbReference>
<name>A0A0F4YYG1_RASE3</name>
<proteinExistence type="predicted"/>
<feature type="compositionally biased region" description="Basic residues" evidence="2">
    <location>
        <begin position="283"/>
        <end position="297"/>
    </location>
</feature>
<dbReference type="InterPro" id="IPR039467">
    <property type="entry name" value="TFIIIB_B''_Myb"/>
</dbReference>
<dbReference type="GO" id="GO:0000995">
    <property type="term" value="F:RNA polymerase III general transcription initiation factor activity"/>
    <property type="evidence" value="ECO:0007669"/>
    <property type="project" value="InterPro"/>
</dbReference>
<sequence length="630" mass="68780">MVSFSSSAVNKSGKKFAPKAPVRRPGATATTPAPRKPSVDSPSTSQTPQPAAGDNVVPPPSTTEPVNTATTTSEDTHEPEPEIHKPDDVPQVKPSKPAETAIPIPNPYPKTEAFAPTSEAPSSEPQESIRQKRSESVETPIAIPTPTSKHKPSISTTEPATVEPSPSAPQPSPRAHDVSTAENVGLRSQDGREVPTSTRRSQSIESRHGPQGPSGDNQISVTTEVSPPQEDPAQVRPAKRIKVSEAEASAGRTESVPSPAATSETPEPQALTQTQSETTTRATSKRGRKATKPRKKRTAGDGNGEAAADSTEGKRKRTRRRRSPTPEGAELVEIVPAVVKMSELCKDLRTGKKSKREMELRNMELAEMERKQKEKEEGRKAGTPIKQNSENGGSSLADDIEPPQKKPQAGPRMRIVNGEIVIDTASLQVDRHADASRDAGELEDVIENPLTRKINQATYGKRTKTESWDEEMTELFYRGLRMFGTDFMMISKMFPGRSRRQIKLKFNNEERRDPERIKQALMGPREPIDIATYSEMTNTVYEDPRVIQKELDEEKKRIEDQHAKEKEAQEELLRNPIGAGKDVIPSIEEAGARGQKAKSRNVKKATTFKGGMGGGTEEILGSIDDLPISA</sequence>
<feature type="coiled-coil region" evidence="1">
    <location>
        <begin position="548"/>
        <end position="575"/>
    </location>
</feature>
<dbReference type="CDD" id="cd00167">
    <property type="entry name" value="SANT"/>
    <property type="match status" value="1"/>
</dbReference>
<feature type="compositionally biased region" description="Low complexity" evidence="2">
    <location>
        <begin position="269"/>
        <end position="282"/>
    </location>
</feature>
<dbReference type="EMBL" id="LASV01000106">
    <property type="protein sequence ID" value="KKA23279.1"/>
    <property type="molecule type" value="Genomic_DNA"/>
</dbReference>
<keyword evidence="1" id="KW-0175">Coiled coil</keyword>
<feature type="compositionally biased region" description="Basic and acidic residues" evidence="2">
    <location>
        <begin position="127"/>
        <end position="136"/>
    </location>
</feature>
<dbReference type="AlphaFoldDB" id="A0A0F4YYG1"/>
<accession>A0A0F4YYG1</accession>